<reference evidence="1" key="1">
    <citation type="submission" date="2023-07" db="EMBL/GenBank/DDBJ databases">
        <title>Black Yeasts Isolated from many extreme environments.</title>
        <authorList>
            <person name="Coleine C."/>
            <person name="Stajich J.E."/>
            <person name="Selbmann L."/>
        </authorList>
    </citation>
    <scope>NUCLEOTIDE SEQUENCE</scope>
    <source>
        <strain evidence="1">CCFEE 5714</strain>
    </source>
</reference>
<comment type="caution">
    <text evidence="1">The sequence shown here is derived from an EMBL/GenBank/DDBJ whole genome shotgun (WGS) entry which is preliminary data.</text>
</comment>
<dbReference type="Proteomes" id="UP001281147">
    <property type="component" value="Unassembled WGS sequence"/>
</dbReference>
<gene>
    <name evidence="1" type="ORF">LTR37_015536</name>
</gene>
<sequence>MWTTIVLLACFFLVVRIVQALVAKRRLQRSAQQHGCQEPEDVTGPFPYGVRRLRRMLALATSGEDFLDDIIGNDFKNAATVKFTAFDGNTAISTTEPANLQAILATQFKEFVGGDRRYHCFEPAIGHSIFNADGAFWEHSRALFRPQFSRENINDLEMTHKASDSLITAIGSTDANGWTANQEVMPLIYNFTLDTATDFLFGETVGSQQLAIAARTGRMGICSSDGDVQAKEAEAQAFARSFVVVQEYIVRRIRLQSLWWLGDGLEFRKATRTIRKFTDRFVQLAIDTAASPSKGEGKKQSLMNSLATQTQDRKELQDQILSILLAGRDTTASMLGWCLVRLALHPEVFNKLRSIVLENFDPEEPITFAKLKDCRYLQHVLNEVLRLHPTVPLNSRNAAKDTTIPVGGGPDQKSPVVVRKGQVVLFSVYLMHRRKDLWGEDVLDFKPERWQQQIPAWQYLPFLGGPRICLGQQFALTEASYLLVRLLQEFDAMEPVHWAEAQKLKKGLGVTMWPLDGAKVRFHKSTA</sequence>
<evidence type="ECO:0000313" key="2">
    <source>
        <dbReference type="Proteomes" id="UP001281147"/>
    </source>
</evidence>
<organism evidence="1 2">
    <name type="scientific">Vermiconidia calcicola</name>
    <dbReference type="NCBI Taxonomy" id="1690605"/>
    <lineage>
        <taxon>Eukaryota</taxon>
        <taxon>Fungi</taxon>
        <taxon>Dikarya</taxon>
        <taxon>Ascomycota</taxon>
        <taxon>Pezizomycotina</taxon>
        <taxon>Dothideomycetes</taxon>
        <taxon>Dothideomycetidae</taxon>
        <taxon>Mycosphaerellales</taxon>
        <taxon>Extremaceae</taxon>
        <taxon>Vermiconidia</taxon>
    </lineage>
</organism>
<evidence type="ECO:0000313" key="1">
    <source>
        <dbReference type="EMBL" id="KAK3701315.1"/>
    </source>
</evidence>
<keyword evidence="2" id="KW-1185">Reference proteome</keyword>
<protein>
    <submittedName>
        <fullName evidence="1">Uncharacterized protein</fullName>
    </submittedName>
</protein>
<dbReference type="EMBL" id="JAUTXU010000175">
    <property type="protein sequence ID" value="KAK3701315.1"/>
    <property type="molecule type" value="Genomic_DNA"/>
</dbReference>
<accession>A0ACC3MR11</accession>
<proteinExistence type="predicted"/>
<name>A0ACC3MR11_9PEZI</name>